<dbReference type="EMBL" id="JAVIAC010000013">
    <property type="protein sequence ID" value="MDQ7954152.1"/>
    <property type="molecule type" value="Genomic_DNA"/>
</dbReference>
<evidence type="ECO:0000313" key="3">
    <source>
        <dbReference type="Proteomes" id="UP001240529"/>
    </source>
</evidence>
<evidence type="ECO:0000313" key="2">
    <source>
        <dbReference type="EMBL" id="MDQ7954152.1"/>
    </source>
</evidence>
<dbReference type="AlphaFoldDB" id="A0AAP5C9K6"/>
<name>A0AAP5C9K6_9GAMM</name>
<keyword evidence="1" id="KW-1133">Transmembrane helix</keyword>
<sequence length="100" mass="10673">MGRPRRPRVDPSQRVPAGYLQQGLVVRLASLPWMALGVVVLGGSATIPLGLGMVLILVNCAGALYLADYLLRLRAAGGGLHWLTMFFSTPVLALLYSIAL</sequence>
<accession>A0AAP5C9K6</accession>
<keyword evidence="1" id="KW-0812">Transmembrane</keyword>
<gene>
    <name evidence="2" type="ORF">Q0031_20395</name>
</gene>
<organism evidence="2 3">
    <name type="scientific">Stenotrophomonas geniculata</name>
    <dbReference type="NCBI Taxonomy" id="86188"/>
    <lineage>
        <taxon>Bacteria</taxon>
        <taxon>Pseudomonadati</taxon>
        <taxon>Pseudomonadota</taxon>
        <taxon>Gammaproteobacteria</taxon>
        <taxon>Lysobacterales</taxon>
        <taxon>Lysobacteraceae</taxon>
        <taxon>Stenotrophomonas</taxon>
    </lineage>
</organism>
<proteinExistence type="predicted"/>
<evidence type="ECO:0000256" key="1">
    <source>
        <dbReference type="SAM" id="Phobius"/>
    </source>
</evidence>
<reference evidence="2" key="1">
    <citation type="submission" date="2023-07" db="EMBL/GenBank/DDBJ databases">
        <authorList>
            <person name="Shahid S."/>
            <person name="Akbar M.Y."/>
            <person name="Ajmal W."/>
            <person name="Ansari A."/>
            <person name="Ghazanfar S."/>
        </authorList>
    </citation>
    <scope>NUCLEOTIDE SEQUENCE</scope>
    <source>
        <strain evidence="2">NIGAB</strain>
    </source>
</reference>
<dbReference type="Proteomes" id="UP001240529">
    <property type="component" value="Unassembled WGS sequence"/>
</dbReference>
<comment type="caution">
    <text evidence="2">The sequence shown here is derived from an EMBL/GenBank/DDBJ whole genome shotgun (WGS) entry which is preliminary data.</text>
</comment>
<feature type="transmembrane region" description="Helical" evidence="1">
    <location>
        <begin position="79"/>
        <end position="99"/>
    </location>
</feature>
<dbReference type="RefSeq" id="WP_239683694.1">
    <property type="nucleotide sequence ID" value="NZ_JAUZEA010000013.1"/>
</dbReference>
<protein>
    <submittedName>
        <fullName evidence="2">Uncharacterized protein</fullName>
    </submittedName>
</protein>
<keyword evidence="1" id="KW-0472">Membrane</keyword>